<sequence length="88" mass="9832">MTRVLVDGRVHAAAPVARWSSRRHATPTTEMFLLSLVFASSSSHAFSVDLAAARRDKGDWSNLPTEICCSLEASRVELLVWPTRKDEY</sequence>
<reference evidence="1 2" key="1">
    <citation type="submission" date="2019-05" db="EMBL/GenBank/DDBJ databases">
        <title>Another draft genome of Portunus trituberculatus and its Hox gene families provides insights of decapod evolution.</title>
        <authorList>
            <person name="Jeong J.-H."/>
            <person name="Song I."/>
            <person name="Kim S."/>
            <person name="Choi T."/>
            <person name="Kim D."/>
            <person name="Ryu S."/>
            <person name="Kim W."/>
        </authorList>
    </citation>
    <scope>NUCLEOTIDE SEQUENCE [LARGE SCALE GENOMIC DNA]</scope>
    <source>
        <tissue evidence="1">Muscle</tissue>
    </source>
</reference>
<protein>
    <submittedName>
        <fullName evidence="1">Uncharacterized protein</fullName>
    </submittedName>
</protein>
<dbReference type="Proteomes" id="UP000324222">
    <property type="component" value="Unassembled WGS sequence"/>
</dbReference>
<evidence type="ECO:0000313" key="1">
    <source>
        <dbReference type="EMBL" id="MPC55576.1"/>
    </source>
</evidence>
<keyword evidence="2" id="KW-1185">Reference proteome</keyword>
<dbReference type="EMBL" id="VSRR010013289">
    <property type="protein sequence ID" value="MPC55576.1"/>
    <property type="molecule type" value="Genomic_DNA"/>
</dbReference>
<gene>
    <name evidence="1" type="ORF">E2C01_049518</name>
</gene>
<dbReference type="AlphaFoldDB" id="A0A5B7GDD1"/>
<name>A0A5B7GDD1_PORTR</name>
<comment type="caution">
    <text evidence="1">The sequence shown here is derived from an EMBL/GenBank/DDBJ whole genome shotgun (WGS) entry which is preliminary data.</text>
</comment>
<proteinExistence type="predicted"/>
<evidence type="ECO:0000313" key="2">
    <source>
        <dbReference type="Proteomes" id="UP000324222"/>
    </source>
</evidence>
<organism evidence="1 2">
    <name type="scientific">Portunus trituberculatus</name>
    <name type="common">Swimming crab</name>
    <name type="synonym">Neptunus trituberculatus</name>
    <dbReference type="NCBI Taxonomy" id="210409"/>
    <lineage>
        <taxon>Eukaryota</taxon>
        <taxon>Metazoa</taxon>
        <taxon>Ecdysozoa</taxon>
        <taxon>Arthropoda</taxon>
        <taxon>Crustacea</taxon>
        <taxon>Multicrustacea</taxon>
        <taxon>Malacostraca</taxon>
        <taxon>Eumalacostraca</taxon>
        <taxon>Eucarida</taxon>
        <taxon>Decapoda</taxon>
        <taxon>Pleocyemata</taxon>
        <taxon>Brachyura</taxon>
        <taxon>Eubrachyura</taxon>
        <taxon>Portunoidea</taxon>
        <taxon>Portunidae</taxon>
        <taxon>Portuninae</taxon>
        <taxon>Portunus</taxon>
    </lineage>
</organism>
<accession>A0A5B7GDD1</accession>